<evidence type="ECO:0000259" key="2">
    <source>
        <dbReference type="Pfam" id="PF13472"/>
    </source>
</evidence>
<feature type="region of interest" description="Disordered" evidence="1">
    <location>
        <begin position="58"/>
        <end position="77"/>
    </location>
</feature>
<dbReference type="OrthoDB" id="1828825at2"/>
<sequence length="220" mass="23306">MISFLERWAGKASSLATFGDSITEGLTIPEMPARWANRLASRLGARLYNRGISGTVMQSSPAAGGAPRDNNGHGRFSRDLLGTERGELIAILYGTNDARYIGAPQSFGADGFVRDYRAVLDGLIEAGYLPEAIVIGSPSHLPDAGFFVGTDGFAGQSRATYQSFVPLVRALAIEFGCFYAPVNERMAAQGGDALILPDNVHPNAAGHGQIAEIFASATRL</sequence>
<dbReference type="InterPro" id="IPR036514">
    <property type="entry name" value="SGNH_hydro_sf"/>
</dbReference>
<name>A0A1E5XXE9_9HYPH</name>
<keyword evidence="4" id="KW-1185">Reference proteome</keyword>
<evidence type="ECO:0000256" key="1">
    <source>
        <dbReference type="SAM" id="MobiDB-lite"/>
    </source>
</evidence>
<reference evidence="3 4" key="1">
    <citation type="journal article" date="2015" name="Genome Announc.">
        <title>Genome Assemblies of Three Soil-Associated Devosia species: D. insulae, D. limi, and D. soli.</title>
        <authorList>
            <person name="Hassan Y.I."/>
            <person name="Lepp D."/>
            <person name="Zhou T."/>
        </authorList>
    </citation>
    <scope>NUCLEOTIDE SEQUENCE [LARGE SCALE GENOMIC DNA]</scope>
    <source>
        <strain evidence="3 4">DS-56</strain>
    </source>
</reference>
<organism evidence="3 4">
    <name type="scientific">Devosia insulae DS-56</name>
    <dbReference type="NCBI Taxonomy" id="1116389"/>
    <lineage>
        <taxon>Bacteria</taxon>
        <taxon>Pseudomonadati</taxon>
        <taxon>Pseudomonadota</taxon>
        <taxon>Alphaproteobacteria</taxon>
        <taxon>Hyphomicrobiales</taxon>
        <taxon>Devosiaceae</taxon>
        <taxon>Devosia</taxon>
    </lineage>
</organism>
<gene>
    <name evidence="3" type="ORF">VW23_007600</name>
</gene>
<evidence type="ECO:0000313" key="3">
    <source>
        <dbReference type="EMBL" id="OEO33245.1"/>
    </source>
</evidence>
<dbReference type="InterPro" id="IPR051532">
    <property type="entry name" value="Ester_Hydrolysis_Enzymes"/>
</dbReference>
<dbReference type="Pfam" id="PF13472">
    <property type="entry name" value="Lipase_GDSL_2"/>
    <property type="match status" value="1"/>
</dbReference>
<dbReference type="PANTHER" id="PTHR30383:SF5">
    <property type="entry name" value="SGNH HYDROLASE-TYPE ESTERASE DOMAIN-CONTAINING PROTEIN"/>
    <property type="match status" value="1"/>
</dbReference>
<feature type="domain" description="SGNH hydrolase-type esterase" evidence="2">
    <location>
        <begin position="18"/>
        <end position="207"/>
    </location>
</feature>
<dbReference type="AlphaFoldDB" id="A0A1E5XXE9"/>
<accession>A0A1E5XXE9</accession>
<dbReference type="GO" id="GO:0004622">
    <property type="term" value="F:phosphatidylcholine lysophospholipase activity"/>
    <property type="evidence" value="ECO:0007669"/>
    <property type="project" value="TreeGrafter"/>
</dbReference>
<dbReference type="Proteomes" id="UP000095463">
    <property type="component" value="Unassembled WGS sequence"/>
</dbReference>
<dbReference type="EMBL" id="LAJE02000009">
    <property type="protein sequence ID" value="OEO33245.1"/>
    <property type="molecule type" value="Genomic_DNA"/>
</dbReference>
<dbReference type="RefSeq" id="WP_069907629.1">
    <property type="nucleotide sequence ID" value="NZ_LAJE02000009.1"/>
</dbReference>
<dbReference type="PANTHER" id="PTHR30383">
    <property type="entry name" value="THIOESTERASE 1/PROTEASE 1/LYSOPHOSPHOLIPASE L1"/>
    <property type="match status" value="1"/>
</dbReference>
<evidence type="ECO:0000313" key="4">
    <source>
        <dbReference type="Proteomes" id="UP000095463"/>
    </source>
</evidence>
<dbReference type="SUPFAM" id="SSF52266">
    <property type="entry name" value="SGNH hydrolase"/>
    <property type="match status" value="1"/>
</dbReference>
<dbReference type="InterPro" id="IPR013830">
    <property type="entry name" value="SGNH_hydro"/>
</dbReference>
<comment type="caution">
    <text evidence="3">The sequence shown here is derived from an EMBL/GenBank/DDBJ whole genome shotgun (WGS) entry which is preliminary data.</text>
</comment>
<protein>
    <recommendedName>
        <fullName evidence="2">SGNH hydrolase-type esterase domain-containing protein</fullName>
    </recommendedName>
</protein>
<dbReference type="Gene3D" id="3.40.50.1110">
    <property type="entry name" value="SGNH hydrolase"/>
    <property type="match status" value="1"/>
</dbReference>
<proteinExistence type="predicted"/>